<evidence type="ECO:0000256" key="1">
    <source>
        <dbReference type="SAM" id="Phobius"/>
    </source>
</evidence>
<feature type="transmembrane region" description="Helical" evidence="1">
    <location>
        <begin position="77"/>
        <end position="93"/>
    </location>
</feature>
<dbReference type="RefSeq" id="WP_058021262.1">
    <property type="nucleotide sequence ID" value="NZ_CP013189.1"/>
</dbReference>
<feature type="domain" description="Transglutaminase-like" evidence="2">
    <location>
        <begin position="349"/>
        <end position="420"/>
    </location>
</feature>
<dbReference type="Pfam" id="PF13559">
    <property type="entry name" value="DUF4129"/>
    <property type="match status" value="1"/>
</dbReference>
<keyword evidence="1" id="KW-0812">Transmembrane</keyword>
<dbReference type="InterPro" id="IPR052901">
    <property type="entry name" value="Bact_TGase-like"/>
</dbReference>
<keyword evidence="1" id="KW-0472">Membrane</keyword>
<evidence type="ECO:0000313" key="3">
    <source>
        <dbReference type="EMBL" id="ALO45750.1"/>
    </source>
</evidence>
<organism evidence="3 4">
    <name type="scientific">Pseudohongiella spirulinae</name>
    <dbReference type="NCBI Taxonomy" id="1249552"/>
    <lineage>
        <taxon>Bacteria</taxon>
        <taxon>Pseudomonadati</taxon>
        <taxon>Pseudomonadota</taxon>
        <taxon>Gammaproteobacteria</taxon>
        <taxon>Pseudomonadales</taxon>
        <taxon>Pseudohongiellaceae</taxon>
        <taxon>Pseudohongiella</taxon>
    </lineage>
</organism>
<sequence>MSHISQSVRRSAEPGTKPTPGLDLVIPFSLMAAVALILPPLQAQAWWLILPCLIGLILGWRSISFVLLFAAMTYAETWAAAVYFLALIVLFMMRMNSNPVASHINQIAGAVRQLLLAAPILMVIIVMMLAAGAQWSQGDTGSRAVTGISPSMTPGTVSELVNDSDLAMRVRFSDGQTVPPAQNLYWRGIVLEDFDGRTWSRNNRLEYDLGPIPDGVDEADRLNYLVTLEPSRQFWLYGLHQAYATRPLTFRDRRGVLITSEMVRQRLRYPVTSIAPLPELTLSDTNRQRNLALPPDSNPATRQWVNELRGNIRDDFEFTQAVLQHFNQEAFFYTLTPALNSTHSVDDLLFNTREGYCEHYAGALTVILRAARIPARVVVGYQGGQFNPITGHWSVYQYNAHAWVEAWYPGVGWQRLDPTAAIAPERIQSGIEAWLASLGSNERSQLDHDTRLRLQLTDIPGYQSVRSTLDALQYGWNLGMYDNNGDLRTEDLNNWLAERGLDNLPLWLLALLLVAVGLRAMSGGQFRQPARSAAMRMYLRLDGRLRRRGLGREPGETMAAHLERVGENWPENKPHLQRLADALNKAEYGNEEEQDSTLIRQLIASAGKRLVTDAEGLNGLKGLK</sequence>
<dbReference type="InterPro" id="IPR021878">
    <property type="entry name" value="TgpA_N"/>
</dbReference>
<dbReference type="SMART" id="SM00460">
    <property type="entry name" value="TGc"/>
    <property type="match status" value="1"/>
</dbReference>
<dbReference type="Proteomes" id="UP000065641">
    <property type="component" value="Chromosome"/>
</dbReference>
<feature type="transmembrane region" description="Helical" evidence="1">
    <location>
        <begin position="114"/>
        <end position="135"/>
    </location>
</feature>
<dbReference type="Gene3D" id="3.10.620.30">
    <property type="match status" value="1"/>
</dbReference>
<accession>A0A0S2KBP8</accession>
<keyword evidence="1" id="KW-1133">Transmembrane helix</keyword>
<reference evidence="3 4" key="1">
    <citation type="submission" date="2015-11" db="EMBL/GenBank/DDBJ databases">
        <authorList>
            <person name="Zhang Y."/>
            <person name="Guo Z."/>
        </authorList>
    </citation>
    <scope>NUCLEOTIDE SEQUENCE [LARGE SCALE GENOMIC DNA]</scope>
    <source>
        <strain evidence="3 4">KCTC 32221</strain>
    </source>
</reference>
<dbReference type="KEGG" id="pspi:PS2015_1088"/>
<dbReference type="OrthoDB" id="9804872at2"/>
<dbReference type="InterPro" id="IPR038765">
    <property type="entry name" value="Papain-like_cys_pep_sf"/>
</dbReference>
<name>A0A0S2KBP8_9GAMM</name>
<keyword evidence="4" id="KW-1185">Reference proteome</keyword>
<evidence type="ECO:0000313" key="4">
    <source>
        <dbReference type="Proteomes" id="UP000065641"/>
    </source>
</evidence>
<dbReference type="PANTHER" id="PTHR42736:SF1">
    <property type="entry name" value="PROTEIN-GLUTAMINE GAMMA-GLUTAMYLTRANSFERASE"/>
    <property type="match status" value="1"/>
</dbReference>
<feature type="transmembrane region" description="Helical" evidence="1">
    <location>
        <begin position="20"/>
        <end position="38"/>
    </location>
</feature>
<dbReference type="PANTHER" id="PTHR42736">
    <property type="entry name" value="PROTEIN-GLUTAMINE GAMMA-GLUTAMYLTRANSFERASE"/>
    <property type="match status" value="1"/>
</dbReference>
<dbReference type="STRING" id="1249552.PS2015_1088"/>
<feature type="transmembrane region" description="Helical" evidence="1">
    <location>
        <begin position="45"/>
        <end position="71"/>
    </location>
</feature>
<dbReference type="SUPFAM" id="SSF54001">
    <property type="entry name" value="Cysteine proteinases"/>
    <property type="match status" value="1"/>
</dbReference>
<dbReference type="AlphaFoldDB" id="A0A0S2KBP8"/>
<dbReference type="InterPro" id="IPR025403">
    <property type="entry name" value="TgpA-like_C"/>
</dbReference>
<gene>
    <name evidence="3" type="ORF">PS2015_1088</name>
</gene>
<proteinExistence type="predicted"/>
<dbReference type="Pfam" id="PF01841">
    <property type="entry name" value="Transglut_core"/>
    <property type="match status" value="1"/>
</dbReference>
<evidence type="ECO:0000259" key="2">
    <source>
        <dbReference type="SMART" id="SM00460"/>
    </source>
</evidence>
<dbReference type="Pfam" id="PF11992">
    <property type="entry name" value="TgpA_N"/>
    <property type="match status" value="1"/>
</dbReference>
<dbReference type="InterPro" id="IPR002931">
    <property type="entry name" value="Transglutaminase-like"/>
</dbReference>
<dbReference type="EMBL" id="CP013189">
    <property type="protein sequence ID" value="ALO45750.1"/>
    <property type="molecule type" value="Genomic_DNA"/>
</dbReference>
<protein>
    <recommendedName>
        <fullName evidence="2">Transglutaminase-like domain-containing protein</fullName>
    </recommendedName>
</protein>